<dbReference type="FunCoup" id="A0A139WM07">
    <property type="interactions" value="40"/>
</dbReference>
<dbReference type="EMBL" id="KQ971317">
    <property type="protein sequence ID" value="KYB28972.1"/>
    <property type="molecule type" value="Genomic_DNA"/>
</dbReference>
<dbReference type="SUPFAM" id="SSF57716">
    <property type="entry name" value="Glucocorticoid receptor-like (DNA-binding domain)"/>
    <property type="match status" value="1"/>
</dbReference>
<reference evidence="8 9" key="2">
    <citation type="journal article" date="2010" name="Nucleic Acids Res.">
        <title>BeetleBase in 2010: revisions to provide comprehensive genomic information for Tribolium castaneum.</title>
        <authorList>
            <person name="Kim H.S."/>
            <person name="Murphy T."/>
            <person name="Xia J."/>
            <person name="Caragea D."/>
            <person name="Park Y."/>
            <person name="Beeman R.W."/>
            <person name="Lorenzen M.D."/>
            <person name="Butcher S."/>
            <person name="Manak J.R."/>
            <person name="Brown S.J."/>
        </authorList>
    </citation>
    <scope>GENOME REANNOTATION</scope>
    <source>
        <strain evidence="8 9">Georgia GA2</strain>
    </source>
</reference>
<dbReference type="Pfam" id="PF07000">
    <property type="entry name" value="DUF1308"/>
    <property type="match status" value="1"/>
</dbReference>
<dbReference type="PANTHER" id="PTHR13379">
    <property type="entry name" value="UNCHARACTERIZED DUF1308"/>
    <property type="match status" value="1"/>
</dbReference>
<dbReference type="AlphaFoldDB" id="A0A139WM07"/>
<comment type="similarity">
    <text evidence="2">Belongs to the UPF0415 family.</text>
</comment>
<dbReference type="Gene3D" id="2.30.170.20">
    <property type="entry name" value="Ribosomal protein L24e"/>
    <property type="match status" value="1"/>
</dbReference>
<protein>
    <recommendedName>
        <fullName evidence="5">Large ribosomal subunit protein eL24</fullName>
    </recommendedName>
    <alternativeName>
        <fullName evidence="6">60S ribosomal protein L24</fullName>
    </alternativeName>
</protein>
<dbReference type="STRING" id="7070.A0A139WM07"/>
<dbReference type="Gene3D" id="6.10.250.1270">
    <property type="match status" value="1"/>
</dbReference>
<comment type="similarity">
    <text evidence="1">Belongs to the eukaryotic ribosomal protein eL24 family.</text>
</comment>
<organism evidence="8 9">
    <name type="scientific">Tribolium castaneum</name>
    <name type="common">Red flour beetle</name>
    <dbReference type="NCBI Taxonomy" id="7070"/>
    <lineage>
        <taxon>Eukaryota</taxon>
        <taxon>Metazoa</taxon>
        <taxon>Ecdysozoa</taxon>
        <taxon>Arthropoda</taxon>
        <taxon>Hexapoda</taxon>
        <taxon>Insecta</taxon>
        <taxon>Pterygota</taxon>
        <taxon>Neoptera</taxon>
        <taxon>Endopterygota</taxon>
        <taxon>Coleoptera</taxon>
        <taxon>Polyphaga</taxon>
        <taxon>Cucujiformia</taxon>
        <taxon>Tenebrionidae</taxon>
        <taxon>Tenebrionidae incertae sedis</taxon>
        <taxon>Tribolium</taxon>
    </lineage>
</organism>
<keyword evidence="4" id="KW-0687">Ribonucleoprotein</keyword>
<dbReference type="InterPro" id="IPR000988">
    <property type="entry name" value="Ribosomal_eL24-rel_N"/>
</dbReference>
<evidence type="ECO:0000256" key="2">
    <source>
        <dbReference type="ARBA" id="ARBA00006588"/>
    </source>
</evidence>
<name>A0A139WM07_TRICA</name>
<dbReference type="SMART" id="SM00746">
    <property type="entry name" value="TRASH"/>
    <property type="match status" value="1"/>
</dbReference>
<dbReference type="Proteomes" id="UP000007266">
    <property type="component" value="Linkage group 2"/>
</dbReference>
<accession>A0A139WM07</accession>
<dbReference type="eggNOG" id="KOG4529">
    <property type="taxonomic scope" value="Eukaryota"/>
</dbReference>
<evidence type="ECO:0000313" key="8">
    <source>
        <dbReference type="EMBL" id="KYB28972.1"/>
    </source>
</evidence>
<dbReference type="InterPro" id="IPR038630">
    <property type="entry name" value="L24e/L24_sf"/>
</dbReference>
<dbReference type="Pfam" id="PF01246">
    <property type="entry name" value="Ribosomal_L24e"/>
    <property type="match status" value="1"/>
</dbReference>
<evidence type="ECO:0000256" key="3">
    <source>
        <dbReference type="ARBA" id="ARBA00022980"/>
    </source>
</evidence>
<keyword evidence="3" id="KW-0689">Ribosomal protein</keyword>
<evidence type="ECO:0000313" key="9">
    <source>
        <dbReference type="Proteomes" id="UP000007266"/>
    </source>
</evidence>
<evidence type="ECO:0000256" key="1">
    <source>
        <dbReference type="ARBA" id="ARBA00005647"/>
    </source>
</evidence>
<dbReference type="PANTHER" id="PTHR13379:SF0">
    <property type="entry name" value="UPF0415 PROTEIN C7ORF25"/>
    <property type="match status" value="1"/>
</dbReference>
<keyword evidence="9" id="KW-1185">Reference proteome</keyword>
<evidence type="ECO:0000256" key="6">
    <source>
        <dbReference type="ARBA" id="ARBA00041213"/>
    </source>
</evidence>
<sequence length="525" mass="59183">MKIGLCAYSGYKIYPGHGKTMVKVDGKTFTFLNSKCERAHLMKRNPRKVTWTVLYRRKHKKGQEEEATKKRTRRTQKFQRAIVGASLNDILAKRNQRPEVRKAQREQAIRAAKEQKKQTKTAKKVTQPAKQVKSVPKQKAAKNVQKAAPRVKCVDMGSENVELCQLVLEKLAFGENLIKTIDKHRDLDGVQKLKRKIRQELNFLSQVLKTGKIKKEHVQCSNLTHFSAVIETLNQVEKCLSVNKTVMLDDRKITIDLICDDGLTWMKVIARNAKSLSQICMGNASFGVRSVLDQAQDYLDCAKVNPCLFQIPRVVFVFVNGVERDLATKIENLGIIVNNLKLSNISLINKVNLDVSAMLAYVSSVCNGSANLYDFSVHVLAQQAEWERQRPQKPILDDFFAGKKLYCCETARDSFISIVNTVGGPNERKRADDLLQKITVLPDLATADNNVQLIPEKRLTVGGKIKERSLTIFTFGDRIGAVTVTSNDGFVRAAKQQGINFVVFIHESRALTEQKELTRAIGKRS</sequence>
<dbReference type="InterPro" id="IPR011017">
    <property type="entry name" value="TRASH_dom"/>
</dbReference>
<dbReference type="CDD" id="cd00472">
    <property type="entry name" value="Ribosomal_L24e_L24"/>
    <property type="match status" value="1"/>
</dbReference>
<dbReference type="FunFam" id="2.30.170.20:FF:000002">
    <property type="entry name" value="60S ribosomal protein L24"/>
    <property type="match status" value="1"/>
</dbReference>
<evidence type="ECO:0000256" key="4">
    <source>
        <dbReference type="ARBA" id="ARBA00023274"/>
    </source>
</evidence>
<dbReference type="GO" id="GO:1990904">
    <property type="term" value="C:ribonucleoprotein complex"/>
    <property type="evidence" value="ECO:0007669"/>
    <property type="project" value="UniProtKB-KW"/>
</dbReference>
<dbReference type="Pfam" id="PF18474">
    <property type="entry name" value="DUF5614"/>
    <property type="match status" value="1"/>
</dbReference>
<dbReference type="InParanoid" id="A0A139WM07"/>
<dbReference type="InterPro" id="IPR010733">
    <property type="entry name" value="DUF1308"/>
</dbReference>
<gene>
    <name evidence="8" type="primary">AUGUSTUS-3.0.2_32268</name>
    <name evidence="8" type="ORF">TcasGA2_TC032268</name>
</gene>
<feature type="domain" description="TRASH" evidence="7">
    <location>
        <begin position="6"/>
        <end position="44"/>
    </location>
</feature>
<dbReference type="OMA" id="WAGQGQF"/>
<proteinExistence type="inferred from homology"/>
<evidence type="ECO:0000259" key="7">
    <source>
        <dbReference type="SMART" id="SM00746"/>
    </source>
</evidence>
<dbReference type="InterPro" id="IPR041076">
    <property type="entry name" value="DUF5614"/>
</dbReference>
<evidence type="ECO:0000256" key="5">
    <source>
        <dbReference type="ARBA" id="ARBA00040612"/>
    </source>
</evidence>
<dbReference type="GO" id="GO:0022626">
    <property type="term" value="C:cytosolic ribosome"/>
    <property type="evidence" value="ECO:0007669"/>
    <property type="project" value="UniProtKB-ARBA"/>
</dbReference>
<reference evidence="8 9" key="1">
    <citation type="journal article" date="2008" name="Nature">
        <title>The genome of the model beetle and pest Tribolium castaneum.</title>
        <authorList>
            <consortium name="Tribolium Genome Sequencing Consortium"/>
            <person name="Richards S."/>
            <person name="Gibbs R.A."/>
            <person name="Weinstock G.M."/>
            <person name="Brown S.J."/>
            <person name="Denell R."/>
            <person name="Beeman R.W."/>
            <person name="Gibbs R."/>
            <person name="Beeman R.W."/>
            <person name="Brown S.J."/>
            <person name="Bucher G."/>
            <person name="Friedrich M."/>
            <person name="Grimmelikhuijzen C.J."/>
            <person name="Klingler M."/>
            <person name="Lorenzen M."/>
            <person name="Richards S."/>
            <person name="Roth S."/>
            <person name="Schroder R."/>
            <person name="Tautz D."/>
            <person name="Zdobnov E.M."/>
            <person name="Muzny D."/>
            <person name="Gibbs R.A."/>
            <person name="Weinstock G.M."/>
            <person name="Attaway T."/>
            <person name="Bell S."/>
            <person name="Buhay C.J."/>
            <person name="Chandrabose M.N."/>
            <person name="Chavez D."/>
            <person name="Clerk-Blankenburg K.P."/>
            <person name="Cree A."/>
            <person name="Dao M."/>
            <person name="Davis C."/>
            <person name="Chacko J."/>
            <person name="Dinh H."/>
            <person name="Dugan-Rocha S."/>
            <person name="Fowler G."/>
            <person name="Garner T.T."/>
            <person name="Garnes J."/>
            <person name="Gnirke A."/>
            <person name="Hawes A."/>
            <person name="Hernandez J."/>
            <person name="Hines S."/>
            <person name="Holder M."/>
            <person name="Hume J."/>
            <person name="Jhangiani S.N."/>
            <person name="Joshi V."/>
            <person name="Khan Z.M."/>
            <person name="Jackson L."/>
            <person name="Kovar C."/>
            <person name="Kowis A."/>
            <person name="Lee S."/>
            <person name="Lewis L.R."/>
            <person name="Margolis J."/>
            <person name="Morgan M."/>
            <person name="Nazareth L.V."/>
            <person name="Nguyen N."/>
            <person name="Okwuonu G."/>
            <person name="Parker D."/>
            <person name="Richards S."/>
            <person name="Ruiz S.J."/>
            <person name="Santibanez J."/>
            <person name="Savard J."/>
            <person name="Scherer S.E."/>
            <person name="Schneider B."/>
            <person name="Sodergren E."/>
            <person name="Tautz D."/>
            <person name="Vattahil S."/>
            <person name="Villasana D."/>
            <person name="White C.S."/>
            <person name="Wright R."/>
            <person name="Park Y."/>
            <person name="Beeman R.W."/>
            <person name="Lord J."/>
            <person name="Oppert B."/>
            <person name="Lorenzen M."/>
            <person name="Brown S."/>
            <person name="Wang L."/>
            <person name="Savard J."/>
            <person name="Tautz D."/>
            <person name="Richards S."/>
            <person name="Weinstock G."/>
            <person name="Gibbs R.A."/>
            <person name="Liu Y."/>
            <person name="Worley K."/>
            <person name="Weinstock G."/>
            <person name="Elsik C.G."/>
            <person name="Reese J.T."/>
            <person name="Elhaik E."/>
            <person name="Landan G."/>
            <person name="Graur D."/>
            <person name="Arensburger P."/>
            <person name="Atkinson P."/>
            <person name="Beeman R.W."/>
            <person name="Beidler J."/>
            <person name="Brown S.J."/>
            <person name="Demuth J.P."/>
            <person name="Drury D.W."/>
            <person name="Du Y.Z."/>
            <person name="Fujiwara H."/>
            <person name="Lorenzen M."/>
            <person name="Maselli V."/>
            <person name="Osanai M."/>
            <person name="Park Y."/>
            <person name="Robertson H.M."/>
            <person name="Tu Z."/>
            <person name="Wang J.J."/>
            <person name="Wang S."/>
            <person name="Richards S."/>
            <person name="Song H."/>
            <person name="Zhang L."/>
            <person name="Sodergren E."/>
            <person name="Werner D."/>
            <person name="Stanke M."/>
            <person name="Morgenstern B."/>
            <person name="Solovyev V."/>
            <person name="Kosarev P."/>
            <person name="Brown G."/>
            <person name="Chen H.C."/>
            <person name="Ermolaeva O."/>
            <person name="Hlavina W."/>
            <person name="Kapustin Y."/>
            <person name="Kiryutin B."/>
            <person name="Kitts P."/>
            <person name="Maglott D."/>
            <person name="Pruitt K."/>
            <person name="Sapojnikov V."/>
            <person name="Souvorov A."/>
            <person name="Mackey A.J."/>
            <person name="Waterhouse R.M."/>
            <person name="Wyder S."/>
            <person name="Zdobnov E.M."/>
            <person name="Zdobnov E.M."/>
            <person name="Wyder S."/>
            <person name="Kriventseva E.V."/>
            <person name="Kadowaki T."/>
            <person name="Bork P."/>
            <person name="Aranda M."/>
            <person name="Bao R."/>
            <person name="Beermann A."/>
            <person name="Berns N."/>
            <person name="Bolognesi R."/>
            <person name="Bonneton F."/>
            <person name="Bopp D."/>
            <person name="Brown S.J."/>
            <person name="Bucher G."/>
            <person name="Butts T."/>
            <person name="Chaumot A."/>
            <person name="Denell R.E."/>
            <person name="Ferrier D.E."/>
            <person name="Friedrich M."/>
            <person name="Gordon C.M."/>
            <person name="Jindra M."/>
            <person name="Klingler M."/>
            <person name="Lan Q."/>
            <person name="Lattorff H.M."/>
            <person name="Laudet V."/>
            <person name="von Levetsow C."/>
            <person name="Liu Z."/>
            <person name="Lutz R."/>
            <person name="Lynch J.A."/>
            <person name="da Fonseca R.N."/>
            <person name="Posnien N."/>
            <person name="Reuter R."/>
            <person name="Roth S."/>
            <person name="Savard J."/>
            <person name="Schinko J.B."/>
            <person name="Schmitt C."/>
            <person name="Schoppmeier M."/>
            <person name="Schroder R."/>
            <person name="Shippy T.D."/>
            <person name="Simonnet F."/>
            <person name="Marques-Souza H."/>
            <person name="Tautz D."/>
            <person name="Tomoyasu Y."/>
            <person name="Trauner J."/>
            <person name="Van der Zee M."/>
            <person name="Vervoort M."/>
            <person name="Wittkopp N."/>
            <person name="Wimmer E.A."/>
            <person name="Yang X."/>
            <person name="Jones A.K."/>
            <person name="Sattelle D.B."/>
            <person name="Ebert P.R."/>
            <person name="Nelson D."/>
            <person name="Scott J.G."/>
            <person name="Beeman R.W."/>
            <person name="Muthukrishnan S."/>
            <person name="Kramer K.J."/>
            <person name="Arakane Y."/>
            <person name="Beeman R.W."/>
            <person name="Zhu Q."/>
            <person name="Hogenkamp D."/>
            <person name="Dixit R."/>
            <person name="Oppert B."/>
            <person name="Jiang H."/>
            <person name="Zou Z."/>
            <person name="Marshall J."/>
            <person name="Elpidina E."/>
            <person name="Vinokurov K."/>
            <person name="Oppert C."/>
            <person name="Zou Z."/>
            <person name="Evans J."/>
            <person name="Lu Z."/>
            <person name="Zhao P."/>
            <person name="Sumathipala N."/>
            <person name="Altincicek B."/>
            <person name="Vilcinskas A."/>
            <person name="Williams M."/>
            <person name="Hultmark D."/>
            <person name="Hetru C."/>
            <person name="Jiang H."/>
            <person name="Grimmelikhuijzen C.J."/>
            <person name="Hauser F."/>
            <person name="Cazzamali G."/>
            <person name="Williamson M."/>
            <person name="Park Y."/>
            <person name="Li B."/>
            <person name="Tanaka Y."/>
            <person name="Predel R."/>
            <person name="Neupert S."/>
            <person name="Schachtner J."/>
            <person name="Verleyen P."/>
            <person name="Raible F."/>
            <person name="Bork P."/>
            <person name="Friedrich M."/>
            <person name="Walden K.K."/>
            <person name="Robertson H.M."/>
            <person name="Angeli S."/>
            <person name="Foret S."/>
            <person name="Bucher G."/>
            <person name="Schuetz S."/>
            <person name="Maleszka R."/>
            <person name="Wimmer E.A."/>
            <person name="Beeman R.W."/>
            <person name="Lorenzen M."/>
            <person name="Tomoyasu Y."/>
            <person name="Miller S.C."/>
            <person name="Grossmann D."/>
            <person name="Bucher G."/>
        </authorList>
    </citation>
    <scope>NUCLEOTIDE SEQUENCE [LARGE SCALE GENOMIC DNA]</scope>
    <source>
        <strain evidence="8 9">Georgia GA2</strain>
    </source>
</reference>